<dbReference type="Proteomes" id="UP000540989">
    <property type="component" value="Unassembled WGS sequence"/>
</dbReference>
<dbReference type="EMBL" id="JACHIP010000019">
    <property type="protein sequence ID" value="MBB5060773.1"/>
    <property type="molecule type" value="Genomic_DNA"/>
</dbReference>
<dbReference type="GO" id="GO:0006260">
    <property type="term" value="P:DNA replication"/>
    <property type="evidence" value="ECO:0007669"/>
    <property type="project" value="InterPro"/>
</dbReference>
<keyword evidence="5" id="KW-1185">Reference proteome</keyword>
<dbReference type="PROSITE" id="PS50935">
    <property type="entry name" value="SSB"/>
    <property type="match status" value="1"/>
</dbReference>
<dbReference type="InterPro" id="IPR000424">
    <property type="entry name" value="Primosome_PriB/ssb"/>
</dbReference>
<proteinExistence type="predicted"/>
<protein>
    <recommendedName>
        <fullName evidence="2 3">Single-stranded DNA-binding protein</fullName>
    </recommendedName>
</protein>
<evidence type="ECO:0000313" key="4">
    <source>
        <dbReference type="EMBL" id="MBB5060773.1"/>
    </source>
</evidence>
<comment type="caution">
    <text evidence="4">The sequence shown here is derived from an EMBL/GenBank/DDBJ whole genome shotgun (WGS) entry which is preliminary data.</text>
</comment>
<dbReference type="Pfam" id="PF00436">
    <property type="entry name" value="SSB"/>
    <property type="match status" value="1"/>
</dbReference>
<dbReference type="PIRSF" id="PIRSF002070">
    <property type="entry name" value="SSB"/>
    <property type="match status" value="1"/>
</dbReference>
<dbReference type="AlphaFoldDB" id="A0A7W7ZJ07"/>
<dbReference type="Gene3D" id="2.40.50.140">
    <property type="entry name" value="Nucleic acid-binding proteins"/>
    <property type="match status" value="1"/>
</dbReference>
<dbReference type="GO" id="GO:0003697">
    <property type="term" value="F:single-stranded DNA binding"/>
    <property type="evidence" value="ECO:0007669"/>
    <property type="project" value="InterPro"/>
</dbReference>
<dbReference type="GO" id="GO:0009295">
    <property type="term" value="C:nucleoid"/>
    <property type="evidence" value="ECO:0007669"/>
    <property type="project" value="TreeGrafter"/>
</dbReference>
<accession>A0A7W7ZJ07</accession>
<evidence type="ECO:0000313" key="5">
    <source>
        <dbReference type="Proteomes" id="UP000540989"/>
    </source>
</evidence>
<dbReference type="CDD" id="cd04496">
    <property type="entry name" value="SSB_OBF"/>
    <property type="match status" value="1"/>
</dbReference>
<dbReference type="PANTHER" id="PTHR10302:SF0">
    <property type="entry name" value="SINGLE-STRANDED DNA-BINDING PROTEIN, MITOCHONDRIAL"/>
    <property type="match status" value="1"/>
</dbReference>
<sequence length="115" mass="12997">MINDLNRFVIMGHIGADPKSLTSDNAPVRLSIATSSHWNVENTRNTRTDWHTVAVFGNLRKYAAKLKKGDRVYIEAEARNNNYERTVGGETITIYATEYHASQIDRVTAKTEAEE</sequence>
<name>A0A7W7ZJ07_9BACT</name>
<dbReference type="SUPFAM" id="SSF50249">
    <property type="entry name" value="Nucleic acid-binding proteins"/>
    <property type="match status" value="1"/>
</dbReference>
<dbReference type="RefSeq" id="WP_184223279.1">
    <property type="nucleotide sequence ID" value="NZ_JACHIP010000019.1"/>
</dbReference>
<reference evidence="4 5" key="1">
    <citation type="submission" date="2020-08" db="EMBL/GenBank/DDBJ databases">
        <title>Genomic Encyclopedia of Type Strains, Phase IV (KMG-V): Genome sequencing to study the core and pangenomes of soil and plant-associated prokaryotes.</title>
        <authorList>
            <person name="Whitman W."/>
        </authorList>
    </citation>
    <scope>NUCLEOTIDE SEQUENCE [LARGE SCALE GENOMIC DNA]</scope>
    <source>
        <strain evidence="4 5">M8UP14</strain>
    </source>
</reference>
<organism evidence="4 5">
    <name type="scientific">Granulicella aggregans</name>
    <dbReference type="NCBI Taxonomy" id="474949"/>
    <lineage>
        <taxon>Bacteria</taxon>
        <taxon>Pseudomonadati</taxon>
        <taxon>Acidobacteriota</taxon>
        <taxon>Terriglobia</taxon>
        <taxon>Terriglobales</taxon>
        <taxon>Acidobacteriaceae</taxon>
        <taxon>Granulicella</taxon>
    </lineage>
</organism>
<evidence type="ECO:0000256" key="2">
    <source>
        <dbReference type="PIRNR" id="PIRNR002070"/>
    </source>
</evidence>
<dbReference type="NCBIfam" id="TIGR00621">
    <property type="entry name" value="ssb"/>
    <property type="match status" value="1"/>
</dbReference>
<dbReference type="InterPro" id="IPR011344">
    <property type="entry name" value="ssDNA-bd"/>
</dbReference>
<evidence type="ECO:0000256" key="1">
    <source>
        <dbReference type="ARBA" id="ARBA00023125"/>
    </source>
</evidence>
<gene>
    <name evidence="4" type="ORF">HDF16_005509</name>
</gene>
<evidence type="ECO:0000256" key="3">
    <source>
        <dbReference type="RuleBase" id="RU000524"/>
    </source>
</evidence>
<dbReference type="InterPro" id="IPR012340">
    <property type="entry name" value="NA-bd_OB-fold"/>
</dbReference>
<keyword evidence="1 2" id="KW-0238">DNA-binding</keyword>
<dbReference type="PANTHER" id="PTHR10302">
    <property type="entry name" value="SINGLE-STRANDED DNA-BINDING PROTEIN"/>
    <property type="match status" value="1"/>
</dbReference>